<gene>
    <name evidence="2" type="ORF">US50_C0008G0006</name>
</gene>
<accession>A0A0G0HAY0</accession>
<keyword evidence="1" id="KW-0812">Transmembrane</keyword>
<dbReference type="Gene3D" id="3.40.190.10">
    <property type="entry name" value="Periplasmic binding protein-like II"/>
    <property type="match status" value="1"/>
</dbReference>
<evidence type="ECO:0000256" key="1">
    <source>
        <dbReference type="SAM" id="Phobius"/>
    </source>
</evidence>
<proteinExistence type="predicted"/>
<dbReference type="InterPro" id="IPR006059">
    <property type="entry name" value="SBP"/>
</dbReference>
<dbReference type="EMBL" id="LBTF01000008">
    <property type="protein sequence ID" value="KKQ35665.1"/>
    <property type="molecule type" value="Genomic_DNA"/>
</dbReference>
<sequence>MKSSNFQIVLIIVFIVFTVLAVLMFSGFINIGGSKGDQAIVKDNVTVWGVLPSGPISSFLQGFNEKSLTLNISYIQKNPETMYQEYIEALANNQGPDLFILSNDLFWTFKGRLIETPFESYPLATFRNTFTSQAENYMTDKGILGFPLVVDPLVMYYNRTLLDQAGIATPPGYWDEFITLAPVLTKKTDTTALTQSALALGTYSNINNAKEILSAMIMQTGNPIMSSVGGQLRSLINQGDTESILRFYTEFSNPAKDAFSWSRSLLPSRESFLANSLAFYFGFGSELFNIQRQNSNLNFDVAELPQNRQKGTRATFGKMYFIGVSSRSFKPAAATSAISALSGASAALELAKALSLSPARRDLLASIPATPFYLGTFYKSALISKSWIDPKPTETDNIFKNMIENILSGRFVISQSIQNAQDQLNILVGGR</sequence>
<comment type="caution">
    <text evidence="2">The sequence shown here is derived from an EMBL/GenBank/DDBJ whole genome shotgun (WGS) entry which is preliminary data.</text>
</comment>
<dbReference type="SUPFAM" id="SSF53850">
    <property type="entry name" value="Periplasmic binding protein-like II"/>
    <property type="match status" value="1"/>
</dbReference>
<reference evidence="2 3" key="1">
    <citation type="journal article" date="2015" name="Nature">
        <title>rRNA introns, odd ribosomes, and small enigmatic genomes across a large radiation of phyla.</title>
        <authorList>
            <person name="Brown C.T."/>
            <person name="Hug L.A."/>
            <person name="Thomas B.C."/>
            <person name="Sharon I."/>
            <person name="Castelle C.J."/>
            <person name="Singh A."/>
            <person name="Wilkins M.J."/>
            <person name="Williams K.H."/>
            <person name="Banfield J.F."/>
        </authorList>
    </citation>
    <scope>NUCLEOTIDE SEQUENCE [LARGE SCALE GENOMIC DNA]</scope>
</reference>
<dbReference type="InterPro" id="IPR050490">
    <property type="entry name" value="Bact_solute-bd_prot1"/>
</dbReference>
<evidence type="ECO:0000313" key="2">
    <source>
        <dbReference type="EMBL" id="KKQ35665.1"/>
    </source>
</evidence>
<feature type="transmembrane region" description="Helical" evidence="1">
    <location>
        <begin position="6"/>
        <end position="29"/>
    </location>
</feature>
<dbReference type="AlphaFoldDB" id="A0A0G0HAY0"/>
<organism evidence="2 3">
    <name type="scientific">Candidatus Nomurabacteria bacterium GW2011_GWB1_37_5</name>
    <dbReference type="NCBI Taxonomy" id="1618742"/>
    <lineage>
        <taxon>Bacteria</taxon>
        <taxon>Candidatus Nomuraibacteriota</taxon>
    </lineage>
</organism>
<keyword evidence="1" id="KW-1133">Transmembrane helix</keyword>
<keyword evidence="1" id="KW-0472">Membrane</keyword>
<dbReference type="Pfam" id="PF13416">
    <property type="entry name" value="SBP_bac_8"/>
    <property type="match status" value="1"/>
</dbReference>
<evidence type="ECO:0000313" key="3">
    <source>
        <dbReference type="Proteomes" id="UP000033876"/>
    </source>
</evidence>
<protein>
    <submittedName>
        <fullName evidence="2">Extracellular solute-binding protein family 1</fullName>
    </submittedName>
</protein>
<name>A0A0G0HAY0_9BACT</name>
<dbReference type="Proteomes" id="UP000033876">
    <property type="component" value="Unassembled WGS sequence"/>
</dbReference>
<dbReference type="PANTHER" id="PTHR43649:SF12">
    <property type="entry name" value="DIACETYLCHITOBIOSE BINDING PROTEIN DASA"/>
    <property type="match status" value="1"/>
</dbReference>
<dbReference type="PANTHER" id="PTHR43649">
    <property type="entry name" value="ARABINOSE-BINDING PROTEIN-RELATED"/>
    <property type="match status" value="1"/>
</dbReference>